<gene>
    <name evidence="2" type="ORF">CK203_062769</name>
</gene>
<organism evidence="2 3">
    <name type="scientific">Vitis vinifera</name>
    <name type="common">Grape</name>
    <dbReference type="NCBI Taxonomy" id="29760"/>
    <lineage>
        <taxon>Eukaryota</taxon>
        <taxon>Viridiplantae</taxon>
        <taxon>Streptophyta</taxon>
        <taxon>Embryophyta</taxon>
        <taxon>Tracheophyta</taxon>
        <taxon>Spermatophyta</taxon>
        <taxon>Magnoliopsida</taxon>
        <taxon>eudicotyledons</taxon>
        <taxon>Gunneridae</taxon>
        <taxon>Pentapetalae</taxon>
        <taxon>rosids</taxon>
        <taxon>Vitales</taxon>
        <taxon>Vitaceae</taxon>
        <taxon>Viteae</taxon>
        <taxon>Vitis</taxon>
    </lineage>
</organism>
<protein>
    <submittedName>
        <fullName evidence="2">Uncharacterized protein</fullName>
    </submittedName>
</protein>
<dbReference type="AlphaFoldDB" id="A0A438GAS2"/>
<dbReference type="PANTHER" id="PTHR34057">
    <property type="entry name" value="ELONGATION FACTOR"/>
    <property type="match status" value="1"/>
</dbReference>
<feature type="region of interest" description="Disordered" evidence="1">
    <location>
        <begin position="451"/>
        <end position="521"/>
    </location>
</feature>
<name>A0A438GAS2_VITVI</name>
<feature type="compositionally biased region" description="Basic and acidic residues" evidence="1">
    <location>
        <begin position="457"/>
        <end position="466"/>
    </location>
</feature>
<feature type="compositionally biased region" description="Basic and acidic residues" evidence="1">
    <location>
        <begin position="12"/>
        <end position="22"/>
    </location>
</feature>
<dbReference type="PANTHER" id="PTHR34057:SF1">
    <property type="entry name" value="ELONGATION FACTOR"/>
    <property type="match status" value="1"/>
</dbReference>
<comment type="caution">
    <text evidence="2">The sequence shown here is derived from an EMBL/GenBank/DDBJ whole genome shotgun (WGS) entry which is preliminary data.</text>
</comment>
<evidence type="ECO:0000313" key="2">
    <source>
        <dbReference type="EMBL" id="RVW69315.1"/>
    </source>
</evidence>
<dbReference type="EMBL" id="QGNW01000501">
    <property type="protein sequence ID" value="RVW69315.1"/>
    <property type="molecule type" value="Genomic_DNA"/>
</dbReference>
<feature type="region of interest" description="Disordered" evidence="1">
    <location>
        <begin position="1"/>
        <end position="22"/>
    </location>
</feature>
<feature type="region of interest" description="Disordered" evidence="1">
    <location>
        <begin position="73"/>
        <end position="102"/>
    </location>
</feature>
<sequence length="521" mass="57704">MGLVQPLMDTDPDSKSPTKVVPDKVKCTSNWEATISEMEAMLDGQSKAPGGTEDVEVDVTGCANIIDTKLAEAEDPDATEYSSSFGDTESGNEKFSGLSEAEVESEYRDHNSLDSPFDSFGLMFQTRKKKLTSHWKKYIRPLMWRCKWAELKIREFKSQAAKYSKLLAAYDQRKQLESDQFTSEGFDSKSLPFSNQNHRMKAMKRRKRKRIEETTDVPSYMLNHNLFGYFENKRSDADSSSMVDDFGNPVTGVDGQECLRMLYEADITVVTEQNANGDDNFGISDDSSLLKFRDDDDSLEQILCKIEMAQSRVQKLKAQLDMVVPKNVVKFSSSENLSLLAPCDGQTSSAHSPNFSAGNGDAISVGAIYPPTGLLSEYEMGDLVLPESALSSFGEAVSVPDIIESTTRLLSAGDVTVHPLQTHDSCEDIMDDIPMHNHAAEGEMHPFKSINNQQTGRHQEPDRGEQEESTDPPLAPAMEADPAAKTGEQSALKSCLASDFHVPKNKRKRGERKAGSAGWNR</sequence>
<dbReference type="Proteomes" id="UP000288805">
    <property type="component" value="Unassembled WGS sequence"/>
</dbReference>
<dbReference type="CDD" id="cd11650">
    <property type="entry name" value="AT4G37440_like"/>
    <property type="match status" value="1"/>
</dbReference>
<proteinExistence type="predicted"/>
<accession>A0A438GAS2</accession>
<reference evidence="2 3" key="1">
    <citation type="journal article" date="2018" name="PLoS Genet.">
        <title>Population sequencing reveals clonal diversity and ancestral inbreeding in the grapevine cultivar Chardonnay.</title>
        <authorList>
            <person name="Roach M.J."/>
            <person name="Johnson D.L."/>
            <person name="Bohlmann J."/>
            <person name="van Vuuren H.J."/>
            <person name="Jones S.J."/>
            <person name="Pretorius I.S."/>
            <person name="Schmidt S.A."/>
            <person name="Borneman A.R."/>
        </authorList>
    </citation>
    <scope>NUCLEOTIDE SEQUENCE [LARGE SCALE GENOMIC DNA]</scope>
    <source>
        <strain evidence="3">cv. Chardonnay</strain>
        <tissue evidence="2">Leaf</tissue>
    </source>
</reference>
<feature type="compositionally biased region" description="Polar residues" evidence="1">
    <location>
        <begin position="80"/>
        <end position="89"/>
    </location>
</feature>
<dbReference type="InterPro" id="IPR038745">
    <property type="entry name" value="AT4G37440-like"/>
</dbReference>
<evidence type="ECO:0000313" key="3">
    <source>
        <dbReference type="Proteomes" id="UP000288805"/>
    </source>
</evidence>
<evidence type="ECO:0000256" key="1">
    <source>
        <dbReference type="SAM" id="MobiDB-lite"/>
    </source>
</evidence>